<dbReference type="EMBL" id="BQKC01000001">
    <property type="protein sequence ID" value="GJM55605.1"/>
    <property type="molecule type" value="Genomic_DNA"/>
</dbReference>
<reference evidence="1" key="1">
    <citation type="journal article" date="2022" name="Int. J. Syst. Evol. Microbiol.">
        <title>Granulimonas faecalis gen. nov., sp. nov., and Leptogranulimonas caecicola gen. nov., sp. nov., novel lactate-producing Atopobiaceae bacteria isolated from mouse intestines, and an emended description of the family Atopobiaceae.</title>
        <authorList>
            <person name="Morinaga K."/>
            <person name="Kusada H."/>
            <person name="Sakamoto S."/>
            <person name="Murakami T."/>
            <person name="Toyoda A."/>
            <person name="Mori H."/>
            <person name="Meng X.Y."/>
            <person name="Takashino M."/>
            <person name="Murotomi K."/>
            <person name="Tamaki H."/>
        </authorList>
    </citation>
    <scope>NUCLEOTIDE SEQUENCE</scope>
    <source>
        <strain evidence="1">OPF53</strain>
    </source>
</reference>
<name>A0AAV5B6A6_9ACTN</name>
<evidence type="ECO:0000313" key="1">
    <source>
        <dbReference type="EMBL" id="GJM55605.1"/>
    </source>
</evidence>
<accession>A0AAV5B6A6</accession>
<protein>
    <submittedName>
        <fullName evidence="1">Uncharacterized protein</fullName>
    </submittedName>
</protein>
<organism evidence="1 2">
    <name type="scientific">Granulimonas faecalis</name>
    <dbReference type="NCBI Taxonomy" id="2894155"/>
    <lineage>
        <taxon>Bacteria</taxon>
        <taxon>Bacillati</taxon>
        <taxon>Actinomycetota</taxon>
        <taxon>Coriobacteriia</taxon>
        <taxon>Coriobacteriales</taxon>
        <taxon>Kribbibacteriaceae</taxon>
        <taxon>Granulimonas</taxon>
    </lineage>
</organism>
<dbReference type="AlphaFoldDB" id="A0AAV5B6A6"/>
<evidence type="ECO:0000313" key="2">
    <source>
        <dbReference type="Proteomes" id="UP001055025"/>
    </source>
</evidence>
<keyword evidence="2" id="KW-1185">Reference proteome</keyword>
<comment type="caution">
    <text evidence="1">The sequence shown here is derived from an EMBL/GenBank/DDBJ whole genome shotgun (WGS) entry which is preliminary data.</text>
</comment>
<dbReference type="RefSeq" id="WP_135977131.1">
    <property type="nucleotide sequence ID" value="NZ_BQKC01000001.1"/>
</dbReference>
<sequence length="218" mass="23322">MATAFYGTMSIATSVIGDPAFKSLWDATLDGYDEARLTYGITSVYGSDEEGGRTVYQVSGKTDDGFDEDAAACLCGSLSVEDAGRLLKALEDASAAIAFDIDEYDVDADSLTREKATVTVEDGRARLSDTSYDDVPVTSRKLVDMGFAEESELDDGELAVMVAAEIPDGPEADDLVDAIEDLREDARHDGVFTAEETADPVAFAQMLEASYADEDDIE</sequence>
<gene>
    <name evidence="1" type="ORF">ATOP_12600</name>
</gene>
<dbReference type="Proteomes" id="UP001055025">
    <property type="component" value="Unassembled WGS sequence"/>
</dbReference>
<proteinExistence type="predicted"/>